<accession>A0A9N9R5Y4</accession>
<feature type="chain" id="PRO_5040220958" evidence="2">
    <location>
        <begin position="22"/>
        <end position="539"/>
    </location>
</feature>
<organism evidence="3 4">
    <name type="scientific">Diatraea saccharalis</name>
    <name type="common">sugarcane borer</name>
    <dbReference type="NCBI Taxonomy" id="40085"/>
    <lineage>
        <taxon>Eukaryota</taxon>
        <taxon>Metazoa</taxon>
        <taxon>Ecdysozoa</taxon>
        <taxon>Arthropoda</taxon>
        <taxon>Hexapoda</taxon>
        <taxon>Insecta</taxon>
        <taxon>Pterygota</taxon>
        <taxon>Neoptera</taxon>
        <taxon>Endopterygota</taxon>
        <taxon>Lepidoptera</taxon>
        <taxon>Glossata</taxon>
        <taxon>Ditrysia</taxon>
        <taxon>Pyraloidea</taxon>
        <taxon>Crambidae</taxon>
        <taxon>Crambinae</taxon>
        <taxon>Diatraea</taxon>
    </lineage>
</organism>
<keyword evidence="4" id="KW-1185">Reference proteome</keyword>
<dbReference type="OrthoDB" id="7481124at2759"/>
<feature type="compositionally biased region" description="Polar residues" evidence="1">
    <location>
        <begin position="264"/>
        <end position="273"/>
    </location>
</feature>
<reference evidence="3" key="1">
    <citation type="submission" date="2021-12" db="EMBL/GenBank/DDBJ databases">
        <authorList>
            <person name="King R."/>
        </authorList>
    </citation>
    <scope>NUCLEOTIDE SEQUENCE</scope>
</reference>
<reference evidence="3" key="2">
    <citation type="submission" date="2022-10" db="EMBL/GenBank/DDBJ databases">
        <authorList>
            <consortium name="ENA_rothamsted_submissions"/>
            <consortium name="culmorum"/>
            <person name="King R."/>
        </authorList>
    </citation>
    <scope>NUCLEOTIDE SEQUENCE</scope>
</reference>
<dbReference type="AlphaFoldDB" id="A0A9N9R5Y4"/>
<proteinExistence type="predicted"/>
<protein>
    <submittedName>
        <fullName evidence="3">Uncharacterized protein</fullName>
    </submittedName>
</protein>
<evidence type="ECO:0000256" key="2">
    <source>
        <dbReference type="SAM" id="SignalP"/>
    </source>
</evidence>
<feature type="compositionally biased region" description="Low complexity" evidence="1">
    <location>
        <begin position="274"/>
        <end position="284"/>
    </location>
</feature>
<keyword evidence="2" id="KW-0732">Signal</keyword>
<dbReference type="Proteomes" id="UP001153714">
    <property type="component" value="Chromosome 20"/>
</dbReference>
<feature type="region of interest" description="Disordered" evidence="1">
    <location>
        <begin position="264"/>
        <end position="292"/>
    </location>
</feature>
<gene>
    <name evidence="3" type="ORF">DIATSA_LOCUS7617</name>
</gene>
<sequence length="539" mass="61993">MFTRAVITLLVPVIFVTDVVPWTIDLPEVRRFYFEKYSKFDDHVPKLDENQTFFDNINGDSLYNTDRGPQDEINYNKLKEKHFYETKEEYDTKDNVYAKAYNHGEYMDFPPNITSPLSIGNFTGWRDFQQSCRRATEASEHVRRLVDLALWATRRLQDVAYTAKYSKDASMEENELLLRLAWYLDKLAHLTGYEPNPERYIPVKTNRIPPPTPQLANPLNITDEMKQDLLKCLKEDSKVPATERCAFPNPPSLAEIMAALSSAGQSSSTPTAVSPSKSSNIPPKSSDDTSRPALKSEILEATSTDNRDFLPPTWTFHKSVNKRSVSDETNPLVKVMKYYVKQKVWEYSNLKKPNGLLKESENFDVKNDLQTKHIQKREVFIKNNEIHVPPPLHKVKAVVHNVAEKIKTVKSALVKAYAKKILPPVPTHVKHFEAFIPNHEHFPKHFRRRRNVYKPHTYYRDVIKPIVPLNPQMDISYYVKNKEGTNFNADLVQAALLRASLEAIFQRGNIAVIHRYGSNYNPAVPAPFYAGILRTVSDV</sequence>
<evidence type="ECO:0000313" key="4">
    <source>
        <dbReference type="Proteomes" id="UP001153714"/>
    </source>
</evidence>
<name>A0A9N9R5Y4_9NEOP</name>
<evidence type="ECO:0000313" key="3">
    <source>
        <dbReference type="EMBL" id="CAG9789925.1"/>
    </source>
</evidence>
<feature type="signal peptide" evidence="2">
    <location>
        <begin position="1"/>
        <end position="21"/>
    </location>
</feature>
<evidence type="ECO:0000256" key="1">
    <source>
        <dbReference type="SAM" id="MobiDB-lite"/>
    </source>
</evidence>
<dbReference type="EMBL" id="OU893351">
    <property type="protein sequence ID" value="CAG9789925.1"/>
    <property type="molecule type" value="Genomic_DNA"/>
</dbReference>